<evidence type="ECO:0000259" key="4">
    <source>
        <dbReference type="PROSITE" id="PS51118"/>
    </source>
</evidence>
<gene>
    <name evidence="5" type="ORF">FHX81_5885</name>
</gene>
<dbReference type="PANTHER" id="PTHR33204">
    <property type="entry name" value="TRANSCRIPTIONAL REGULATOR, MARR FAMILY"/>
    <property type="match status" value="1"/>
</dbReference>
<dbReference type="Pfam" id="PF01638">
    <property type="entry name" value="HxlR"/>
    <property type="match status" value="1"/>
</dbReference>
<dbReference type="AlphaFoldDB" id="A0A543JKU2"/>
<name>A0A543JKU2_9PSEU</name>
<dbReference type="Proteomes" id="UP000316628">
    <property type="component" value="Unassembled WGS sequence"/>
</dbReference>
<keyword evidence="3" id="KW-0804">Transcription</keyword>
<feature type="domain" description="HTH hxlR-type" evidence="4">
    <location>
        <begin position="10"/>
        <end position="109"/>
    </location>
</feature>
<dbReference type="PANTHER" id="PTHR33204:SF18">
    <property type="entry name" value="TRANSCRIPTIONAL REGULATORY PROTEIN"/>
    <property type="match status" value="1"/>
</dbReference>
<dbReference type="PROSITE" id="PS51118">
    <property type="entry name" value="HTH_HXLR"/>
    <property type="match status" value="1"/>
</dbReference>
<dbReference type="InterPro" id="IPR011991">
    <property type="entry name" value="ArsR-like_HTH"/>
</dbReference>
<evidence type="ECO:0000256" key="2">
    <source>
        <dbReference type="ARBA" id="ARBA00023125"/>
    </source>
</evidence>
<dbReference type="InterPro" id="IPR002577">
    <property type="entry name" value="HTH_HxlR"/>
</dbReference>
<proteinExistence type="predicted"/>
<dbReference type="RefSeq" id="WP_141981239.1">
    <property type="nucleotide sequence ID" value="NZ_VFPP01000001.1"/>
</dbReference>
<dbReference type="InterPro" id="IPR036388">
    <property type="entry name" value="WH-like_DNA-bd_sf"/>
</dbReference>
<keyword evidence="2" id="KW-0238">DNA-binding</keyword>
<evidence type="ECO:0000313" key="5">
    <source>
        <dbReference type="EMBL" id="TQM83460.1"/>
    </source>
</evidence>
<accession>A0A543JKU2</accession>
<organism evidence="5 6">
    <name type="scientific">Saccharothrix saharensis</name>
    <dbReference type="NCBI Taxonomy" id="571190"/>
    <lineage>
        <taxon>Bacteria</taxon>
        <taxon>Bacillati</taxon>
        <taxon>Actinomycetota</taxon>
        <taxon>Actinomycetes</taxon>
        <taxon>Pseudonocardiales</taxon>
        <taxon>Pseudonocardiaceae</taxon>
        <taxon>Saccharothrix</taxon>
    </lineage>
</organism>
<protein>
    <submittedName>
        <fullName evidence="5">HxlR family transcriptional regulator</fullName>
    </submittedName>
</protein>
<evidence type="ECO:0000256" key="3">
    <source>
        <dbReference type="ARBA" id="ARBA00023163"/>
    </source>
</evidence>
<comment type="caution">
    <text evidence="5">The sequence shown here is derived from an EMBL/GenBank/DDBJ whole genome shotgun (WGS) entry which is preliminary data.</text>
</comment>
<dbReference type="CDD" id="cd00090">
    <property type="entry name" value="HTH_ARSR"/>
    <property type="match status" value="1"/>
</dbReference>
<dbReference type="InterPro" id="IPR036390">
    <property type="entry name" value="WH_DNA-bd_sf"/>
</dbReference>
<dbReference type="SUPFAM" id="SSF46785">
    <property type="entry name" value="Winged helix' DNA-binding domain"/>
    <property type="match status" value="1"/>
</dbReference>
<dbReference type="GO" id="GO:0003677">
    <property type="term" value="F:DNA binding"/>
    <property type="evidence" value="ECO:0007669"/>
    <property type="project" value="UniProtKB-KW"/>
</dbReference>
<evidence type="ECO:0000313" key="6">
    <source>
        <dbReference type="Proteomes" id="UP000316628"/>
    </source>
</evidence>
<sequence length="152" mass="16533">MGVVIENDRCSIARALVLLGERWSLQIVRDVSNGVRRFEELREHLGVARNVLSSRLSSLVDAGLLERVAYREFGARQRYEYALTAAGRELWPVLMALMAWGDRHLADGPPPVEPEHVGCGGKVSLVPVCEHGHVVEAGRELGLRLGGGGVGS</sequence>
<keyword evidence="1" id="KW-0805">Transcription regulation</keyword>
<reference evidence="5 6" key="1">
    <citation type="submission" date="2019-06" db="EMBL/GenBank/DDBJ databases">
        <title>Sequencing the genomes of 1000 actinobacteria strains.</title>
        <authorList>
            <person name="Klenk H.-P."/>
        </authorList>
    </citation>
    <scope>NUCLEOTIDE SEQUENCE [LARGE SCALE GENOMIC DNA]</scope>
    <source>
        <strain evidence="5 6">DSM 45456</strain>
    </source>
</reference>
<dbReference type="Gene3D" id="1.10.10.10">
    <property type="entry name" value="Winged helix-like DNA-binding domain superfamily/Winged helix DNA-binding domain"/>
    <property type="match status" value="1"/>
</dbReference>
<dbReference type="OrthoDB" id="5181972at2"/>
<evidence type="ECO:0000256" key="1">
    <source>
        <dbReference type="ARBA" id="ARBA00023015"/>
    </source>
</evidence>
<keyword evidence="6" id="KW-1185">Reference proteome</keyword>
<dbReference type="EMBL" id="VFPP01000001">
    <property type="protein sequence ID" value="TQM83460.1"/>
    <property type="molecule type" value="Genomic_DNA"/>
</dbReference>